<name>A0ABS6G694_9FIRM</name>
<gene>
    <name evidence="1" type="ORF">KQI88_15940</name>
</gene>
<protein>
    <recommendedName>
        <fullName evidence="3">Phage protein</fullName>
    </recommendedName>
</protein>
<evidence type="ECO:0000313" key="2">
    <source>
        <dbReference type="Proteomes" id="UP000779508"/>
    </source>
</evidence>
<sequence>MYDIKPTINKLLEEIVGEDSVSDAYPEDFNNLPHISFYEQSNNDYLKKGPELLTEIVIQIDIWHNRSTGALAQQVNNKMNSIGFRREFMRDIPDPNVKHKTMRFKGIVDKRSLLVYQ</sequence>
<comment type="caution">
    <text evidence="1">The sequence shown here is derived from an EMBL/GenBank/DDBJ whole genome shotgun (WGS) entry which is preliminary data.</text>
</comment>
<accession>A0ABS6G694</accession>
<evidence type="ECO:0000313" key="1">
    <source>
        <dbReference type="EMBL" id="MBU5677909.1"/>
    </source>
</evidence>
<dbReference type="EMBL" id="JAHLQK010000006">
    <property type="protein sequence ID" value="MBU5677909.1"/>
    <property type="molecule type" value="Genomic_DNA"/>
</dbReference>
<proteinExistence type="predicted"/>
<dbReference type="Proteomes" id="UP000779508">
    <property type="component" value="Unassembled WGS sequence"/>
</dbReference>
<keyword evidence="2" id="KW-1185">Reference proteome</keyword>
<reference evidence="1 2" key="1">
    <citation type="submission" date="2021-06" db="EMBL/GenBank/DDBJ databases">
        <authorList>
            <person name="Sun Q."/>
            <person name="Li D."/>
        </authorList>
    </citation>
    <scope>NUCLEOTIDE SEQUENCE [LARGE SCALE GENOMIC DNA]</scope>
    <source>
        <strain evidence="1 2">MSJ-5</strain>
    </source>
</reference>
<evidence type="ECO:0008006" key="3">
    <source>
        <dbReference type="Google" id="ProtNLM"/>
    </source>
</evidence>
<dbReference type="RefSeq" id="WP_216419013.1">
    <property type="nucleotide sequence ID" value="NZ_JAHLQK010000006.1"/>
</dbReference>
<organism evidence="1 2">
    <name type="scientific">Alkaliphilus flagellatus</name>
    <dbReference type="NCBI Taxonomy" id="2841507"/>
    <lineage>
        <taxon>Bacteria</taxon>
        <taxon>Bacillati</taxon>
        <taxon>Bacillota</taxon>
        <taxon>Clostridia</taxon>
        <taxon>Peptostreptococcales</taxon>
        <taxon>Natronincolaceae</taxon>
        <taxon>Alkaliphilus</taxon>
    </lineage>
</organism>